<sequence>MNALAFNEAYDLSKLIFTIESALKRSLEFFLRMRSTDAYSLKNYSSEMDPRVLHLKRLEKASELLGTRVERVYKLAAREIMSEEEYVERFGPEFLRKKPSCEPYQSFNAPLNDPFEVKDGLHLSAPANLIERSSKDSRVDFTVLEQIIARIGQLEAALPRDQPETVEDFEESTNFFEAIRMMTQNSELMPVRRAIRVAMRPSAELDRFFASADKNRSK</sequence>
<evidence type="ECO:0000313" key="1">
    <source>
        <dbReference type="EMBL" id="OSS51067.1"/>
    </source>
</evidence>
<reference evidence="1 2" key="1">
    <citation type="journal article" date="2017" name="Genome Announc.">
        <title>Genome sequence of the saprophytic ascomycete Epicoccum nigrum ICMP 19927 strain isolated from New Zealand.</title>
        <authorList>
            <person name="Fokin M."/>
            <person name="Fleetwood D."/>
            <person name="Weir B.S."/>
            <person name="Villas-Boas S.G."/>
        </authorList>
    </citation>
    <scope>NUCLEOTIDE SEQUENCE [LARGE SCALE GENOMIC DNA]</scope>
    <source>
        <strain evidence="1 2">ICMP 19927</strain>
    </source>
</reference>
<gene>
    <name evidence="1" type="ORF">B5807_04684</name>
</gene>
<name>A0A1Y2M6F7_EPING</name>
<evidence type="ECO:0000313" key="2">
    <source>
        <dbReference type="Proteomes" id="UP000193240"/>
    </source>
</evidence>
<proteinExistence type="predicted"/>
<organism evidence="1 2">
    <name type="scientific">Epicoccum nigrum</name>
    <name type="common">Soil fungus</name>
    <name type="synonym">Epicoccum purpurascens</name>
    <dbReference type="NCBI Taxonomy" id="105696"/>
    <lineage>
        <taxon>Eukaryota</taxon>
        <taxon>Fungi</taxon>
        <taxon>Dikarya</taxon>
        <taxon>Ascomycota</taxon>
        <taxon>Pezizomycotina</taxon>
        <taxon>Dothideomycetes</taxon>
        <taxon>Pleosporomycetidae</taxon>
        <taxon>Pleosporales</taxon>
        <taxon>Pleosporineae</taxon>
        <taxon>Didymellaceae</taxon>
        <taxon>Epicoccum</taxon>
    </lineage>
</organism>
<protein>
    <submittedName>
        <fullName evidence="1">Uncharacterized protein</fullName>
    </submittedName>
</protein>
<dbReference type="InParanoid" id="A0A1Y2M6F7"/>
<accession>A0A1Y2M6F7</accession>
<dbReference type="EMBL" id="KZ107841">
    <property type="protein sequence ID" value="OSS51067.1"/>
    <property type="molecule type" value="Genomic_DNA"/>
</dbReference>
<keyword evidence="2" id="KW-1185">Reference proteome</keyword>
<dbReference type="Proteomes" id="UP000193240">
    <property type="component" value="Unassembled WGS sequence"/>
</dbReference>
<dbReference type="AlphaFoldDB" id="A0A1Y2M6F7"/>